<feature type="transmembrane region" description="Helical" evidence="6">
    <location>
        <begin position="97"/>
        <end position="130"/>
    </location>
</feature>
<evidence type="ECO:0000256" key="2">
    <source>
        <dbReference type="ARBA" id="ARBA00022692"/>
    </source>
</evidence>
<feature type="transmembrane region" description="Helical" evidence="6">
    <location>
        <begin position="479"/>
        <end position="497"/>
    </location>
</feature>
<comment type="similarity">
    <text evidence="5">Belongs to the membrane-bound acyltransferase family. HHAT subfamily.</text>
</comment>
<feature type="transmembrane region" description="Helical" evidence="6">
    <location>
        <begin position="67"/>
        <end position="85"/>
    </location>
</feature>
<keyword evidence="7" id="KW-1185">Reference proteome</keyword>
<evidence type="ECO:0000256" key="4">
    <source>
        <dbReference type="ARBA" id="ARBA00023136"/>
    </source>
</evidence>
<evidence type="ECO:0000256" key="1">
    <source>
        <dbReference type="ARBA" id="ARBA00004141"/>
    </source>
</evidence>
<dbReference type="Pfam" id="PF03062">
    <property type="entry name" value="MBOAT"/>
    <property type="match status" value="1"/>
</dbReference>
<dbReference type="PANTHER" id="PTHR13285">
    <property type="entry name" value="ACYLTRANSFERASE"/>
    <property type="match status" value="1"/>
</dbReference>
<protein>
    <submittedName>
        <fullName evidence="8">MBOAT family protein</fullName>
    </submittedName>
</protein>
<evidence type="ECO:0000313" key="8">
    <source>
        <dbReference type="WBParaSite" id="L893_g4395.t1"/>
    </source>
</evidence>
<evidence type="ECO:0000313" key="7">
    <source>
        <dbReference type="Proteomes" id="UP000095287"/>
    </source>
</evidence>
<proteinExistence type="inferred from homology"/>
<dbReference type="Proteomes" id="UP000095287">
    <property type="component" value="Unplaced"/>
</dbReference>
<feature type="transmembrane region" description="Helical" evidence="6">
    <location>
        <begin position="196"/>
        <end position="216"/>
    </location>
</feature>
<dbReference type="PANTHER" id="PTHR13285:SF18">
    <property type="entry name" value="PROTEIN-CYSTEINE N-PALMITOYLTRANSFERASE RASP"/>
    <property type="match status" value="1"/>
</dbReference>
<reference evidence="8" key="1">
    <citation type="submission" date="2016-11" db="UniProtKB">
        <authorList>
            <consortium name="WormBaseParasite"/>
        </authorList>
    </citation>
    <scope>IDENTIFICATION</scope>
</reference>
<evidence type="ECO:0000256" key="6">
    <source>
        <dbReference type="SAM" id="Phobius"/>
    </source>
</evidence>
<comment type="subcellular location">
    <subcellularLocation>
        <location evidence="1">Membrane</location>
        <topology evidence="1">Multi-pass membrane protein</topology>
    </subcellularLocation>
</comment>
<dbReference type="GO" id="GO:0005783">
    <property type="term" value="C:endoplasmic reticulum"/>
    <property type="evidence" value="ECO:0007669"/>
    <property type="project" value="TreeGrafter"/>
</dbReference>
<organism evidence="7 8">
    <name type="scientific">Steinernema glaseri</name>
    <dbReference type="NCBI Taxonomy" id="37863"/>
    <lineage>
        <taxon>Eukaryota</taxon>
        <taxon>Metazoa</taxon>
        <taxon>Ecdysozoa</taxon>
        <taxon>Nematoda</taxon>
        <taxon>Chromadorea</taxon>
        <taxon>Rhabditida</taxon>
        <taxon>Tylenchina</taxon>
        <taxon>Panagrolaimomorpha</taxon>
        <taxon>Strongyloidoidea</taxon>
        <taxon>Steinernematidae</taxon>
        <taxon>Steinernema</taxon>
    </lineage>
</organism>
<sequence>MAALLPTWEHRFYLIVSALHFLAAFVVAIYTSDEVKVWLRQWLIDSDYISGWKRDGSDIEWSLFRTSIRGTLVFFAIHSIAFHFVHKNCKGKTAAYVLIVFWTFLHIVFSSLTCLTVLAVLATLTVLLTVKLKSEVPAWVICIGFVLTVNTYARFSVNPANYYREFNIYFYTAVQILNFCIYLNRHSNYDVSKPVILRFVQFLLYPPYTMTLIVLYEDFDRQMTQRENGDDPKNDFATMAKKLLRLLFWAAFLDALHHVLYVNALFSSPFTLIKGLNNYKLASLAYTAGQLFHVKYVVLFGIPSWFALVDGMDPPGPPICISRVSKYSQMWRYFDRGLYEFLKNQVYIPLMKNQTGVALITRRLFAMVSAFLFVLAWHGTSLNYISWVSLSALELCIERVGKAIGRTSRYQQLSVAIGQRNVTRLQSIAMLSTVIPGIFGVFFFLGSEGIGSTIFKSVLVDGFLELVTLRIRLGEAGQVLLHLLILGYAFNATCLYLEDERKKKTKSQ</sequence>
<evidence type="ECO:0000256" key="3">
    <source>
        <dbReference type="ARBA" id="ARBA00022989"/>
    </source>
</evidence>
<feature type="transmembrane region" description="Helical" evidence="6">
    <location>
        <begin position="136"/>
        <end position="155"/>
    </location>
</feature>
<feature type="transmembrane region" description="Helical" evidence="6">
    <location>
        <begin position="422"/>
        <end position="445"/>
    </location>
</feature>
<keyword evidence="4 6" id="KW-0472">Membrane</keyword>
<feature type="transmembrane region" description="Helical" evidence="6">
    <location>
        <begin position="167"/>
        <end position="184"/>
    </location>
</feature>
<dbReference type="InterPro" id="IPR051085">
    <property type="entry name" value="MB_O-acyltransferase"/>
</dbReference>
<dbReference type="InterPro" id="IPR004299">
    <property type="entry name" value="MBOAT_fam"/>
</dbReference>
<dbReference type="WBParaSite" id="L893_g4395.t1">
    <property type="protein sequence ID" value="L893_g4395.t1"/>
    <property type="gene ID" value="L893_g4395"/>
</dbReference>
<feature type="transmembrane region" description="Helical" evidence="6">
    <location>
        <begin position="360"/>
        <end position="378"/>
    </location>
</feature>
<keyword evidence="3 6" id="KW-1133">Transmembrane helix</keyword>
<dbReference type="AlphaFoldDB" id="A0A1I8ACR3"/>
<accession>A0A1I8ACR3</accession>
<dbReference type="GO" id="GO:0016409">
    <property type="term" value="F:palmitoyltransferase activity"/>
    <property type="evidence" value="ECO:0007669"/>
    <property type="project" value="TreeGrafter"/>
</dbReference>
<feature type="transmembrane region" description="Helical" evidence="6">
    <location>
        <begin position="12"/>
        <end position="30"/>
    </location>
</feature>
<feature type="transmembrane region" description="Helical" evidence="6">
    <location>
        <begin position="243"/>
        <end position="264"/>
    </location>
</feature>
<dbReference type="GO" id="GO:0016020">
    <property type="term" value="C:membrane"/>
    <property type="evidence" value="ECO:0007669"/>
    <property type="project" value="UniProtKB-SubCell"/>
</dbReference>
<name>A0A1I8ACR3_9BILA</name>
<evidence type="ECO:0000256" key="5">
    <source>
        <dbReference type="ARBA" id="ARBA00038268"/>
    </source>
</evidence>
<keyword evidence="2 6" id="KW-0812">Transmembrane</keyword>